<dbReference type="PANTHER" id="PTHR45339:SF1">
    <property type="entry name" value="HYBRID SIGNAL TRANSDUCTION HISTIDINE KINASE J"/>
    <property type="match status" value="1"/>
</dbReference>
<evidence type="ECO:0000313" key="6">
    <source>
        <dbReference type="Proteomes" id="UP000249522"/>
    </source>
</evidence>
<reference evidence="5 6" key="1">
    <citation type="submission" date="2018-06" db="EMBL/GenBank/DDBJ databases">
        <title>Paenibacillus imtechensis sp. nov.</title>
        <authorList>
            <person name="Pinnaka A.K."/>
            <person name="Singh H."/>
            <person name="Kaur M."/>
        </authorList>
    </citation>
    <scope>NUCLEOTIDE SEQUENCE [LARGE SCALE GENOMIC DNA]</scope>
    <source>
        <strain evidence="5 6">SMB1</strain>
    </source>
</reference>
<dbReference type="EMBL" id="QKRB01000051">
    <property type="protein sequence ID" value="PZD94734.1"/>
    <property type="molecule type" value="Genomic_DNA"/>
</dbReference>
<dbReference type="PANTHER" id="PTHR45339">
    <property type="entry name" value="HYBRID SIGNAL TRANSDUCTION HISTIDINE KINASE J"/>
    <property type="match status" value="1"/>
</dbReference>
<protein>
    <recommendedName>
        <fullName evidence="4">Response regulatory domain-containing protein</fullName>
    </recommendedName>
</protein>
<sequence>MLENKLRVLIAEDNLVNVELLQMVLMRWGYESCAAYNGEEVLAALKGGRYDLIFMDIRMPGLDGIGATQAIMERYPPGERPVIVAMTGYVMQSERDRCIAAGMDDFIGKPFEFDEVRRVLQDCENNRLSS</sequence>
<feature type="modified residue" description="4-aspartylphosphate" evidence="3">
    <location>
        <position position="56"/>
    </location>
</feature>
<accession>A0A2W1LJL6</accession>
<dbReference type="InterPro" id="IPR011006">
    <property type="entry name" value="CheY-like_superfamily"/>
</dbReference>
<evidence type="ECO:0000256" key="1">
    <source>
        <dbReference type="ARBA" id="ARBA00022553"/>
    </source>
</evidence>
<keyword evidence="6" id="KW-1185">Reference proteome</keyword>
<name>A0A2W1LJL6_9BACL</name>
<dbReference type="Gene3D" id="3.40.50.2300">
    <property type="match status" value="1"/>
</dbReference>
<dbReference type="AlphaFoldDB" id="A0A2W1LJL6"/>
<evidence type="ECO:0000256" key="2">
    <source>
        <dbReference type="ARBA" id="ARBA00023012"/>
    </source>
</evidence>
<proteinExistence type="predicted"/>
<dbReference type="InterPro" id="IPR001789">
    <property type="entry name" value="Sig_transdc_resp-reg_receiver"/>
</dbReference>
<dbReference type="Pfam" id="PF00072">
    <property type="entry name" value="Response_reg"/>
    <property type="match status" value="1"/>
</dbReference>
<organism evidence="5 6">
    <name type="scientific">Paenibacillus sambharensis</name>
    <dbReference type="NCBI Taxonomy" id="1803190"/>
    <lineage>
        <taxon>Bacteria</taxon>
        <taxon>Bacillati</taxon>
        <taxon>Bacillota</taxon>
        <taxon>Bacilli</taxon>
        <taxon>Bacillales</taxon>
        <taxon>Paenibacillaceae</taxon>
        <taxon>Paenibacillus</taxon>
    </lineage>
</organism>
<evidence type="ECO:0000313" key="5">
    <source>
        <dbReference type="EMBL" id="PZD94734.1"/>
    </source>
</evidence>
<dbReference type="Proteomes" id="UP000249522">
    <property type="component" value="Unassembled WGS sequence"/>
</dbReference>
<keyword evidence="1 3" id="KW-0597">Phosphoprotein</keyword>
<evidence type="ECO:0000256" key="3">
    <source>
        <dbReference type="PROSITE-ProRule" id="PRU00169"/>
    </source>
</evidence>
<comment type="caution">
    <text evidence="5">The sequence shown here is derived from an EMBL/GenBank/DDBJ whole genome shotgun (WGS) entry which is preliminary data.</text>
</comment>
<dbReference type="SMART" id="SM00448">
    <property type="entry name" value="REC"/>
    <property type="match status" value="1"/>
</dbReference>
<dbReference type="SUPFAM" id="SSF52172">
    <property type="entry name" value="CheY-like"/>
    <property type="match status" value="1"/>
</dbReference>
<dbReference type="CDD" id="cd17546">
    <property type="entry name" value="REC_hyHK_CKI1_RcsC-like"/>
    <property type="match status" value="1"/>
</dbReference>
<evidence type="ECO:0000259" key="4">
    <source>
        <dbReference type="PROSITE" id="PS50110"/>
    </source>
</evidence>
<dbReference type="GO" id="GO:0000160">
    <property type="term" value="P:phosphorelay signal transduction system"/>
    <property type="evidence" value="ECO:0007669"/>
    <property type="project" value="UniProtKB-KW"/>
</dbReference>
<dbReference type="PROSITE" id="PS50110">
    <property type="entry name" value="RESPONSE_REGULATORY"/>
    <property type="match status" value="1"/>
</dbReference>
<dbReference type="OrthoDB" id="9790669at2"/>
<keyword evidence="2" id="KW-0902">Two-component regulatory system</keyword>
<dbReference type="RefSeq" id="WP_111147955.1">
    <property type="nucleotide sequence ID" value="NZ_QKRB01000051.1"/>
</dbReference>
<feature type="domain" description="Response regulatory" evidence="4">
    <location>
        <begin position="7"/>
        <end position="124"/>
    </location>
</feature>
<gene>
    <name evidence="5" type="ORF">DNH61_17450</name>
</gene>